<dbReference type="InterPro" id="IPR002781">
    <property type="entry name" value="TM_pro_TauE-like"/>
</dbReference>
<gene>
    <name evidence="9" type="ORF">AWY79_04690</name>
    <name evidence="10" type="ORF">EDC59_104134</name>
</gene>
<dbReference type="GO" id="GO:0005886">
    <property type="term" value="C:plasma membrane"/>
    <property type="evidence" value="ECO:0007669"/>
    <property type="project" value="UniProtKB-SubCell"/>
</dbReference>
<keyword evidence="3" id="KW-0813">Transport</keyword>
<dbReference type="PANTHER" id="PTHR30269">
    <property type="entry name" value="TRANSMEMBRANE PROTEIN YFCA"/>
    <property type="match status" value="1"/>
</dbReference>
<feature type="transmembrane region" description="Helical" evidence="8">
    <location>
        <begin position="197"/>
        <end position="214"/>
    </location>
</feature>
<evidence type="ECO:0000256" key="4">
    <source>
        <dbReference type="ARBA" id="ARBA00022475"/>
    </source>
</evidence>
<dbReference type="Pfam" id="PF01925">
    <property type="entry name" value="TauE"/>
    <property type="match status" value="1"/>
</dbReference>
<dbReference type="OrthoDB" id="9800873at2"/>
<evidence type="ECO:0000313" key="9">
    <source>
        <dbReference type="EMBL" id="AMK10462.1"/>
    </source>
</evidence>
<evidence type="ECO:0000256" key="3">
    <source>
        <dbReference type="ARBA" id="ARBA00022448"/>
    </source>
</evidence>
<reference evidence="10 12" key="2">
    <citation type="submission" date="2019-03" db="EMBL/GenBank/DDBJ databases">
        <title>Genomic Encyclopedia of Type Strains, Phase IV (KMG-IV): sequencing the most valuable type-strain genomes for metagenomic binning, comparative biology and taxonomic classification.</title>
        <authorList>
            <person name="Goeker M."/>
        </authorList>
    </citation>
    <scope>NUCLEOTIDE SEQUENCE [LARGE SCALE GENOMIC DNA]</scope>
    <source>
        <strain evidence="10 12">DSM 101483</strain>
    </source>
</reference>
<dbReference type="AlphaFoldDB" id="A0A126QK96"/>
<comment type="subcellular location">
    <subcellularLocation>
        <location evidence="1 8">Cell membrane</location>
        <topology evidence="1 8">Multi-pass membrane protein</topology>
    </subcellularLocation>
</comment>
<feature type="transmembrane region" description="Helical" evidence="8">
    <location>
        <begin position="47"/>
        <end position="65"/>
    </location>
</feature>
<dbReference type="InterPro" id="IPR052017">
    <property type="entry name" value="TSUP"/>
</dbReference>
<keyword evidence="7 8" id="KW-0472">Membrane</keyword>
<organism evidence="10 12">
    <name type="scientific">Pseudodesulfovibrio indicus</name>
    <dbReference type="NCBI Taxonomy" id="1716143"/>
    <lineage>
        <taxon>Bacteria</taxon>
        <taxon>Pseudomonadati</taxon>
        <taxon>Thermodesulfobacteriota</taxon>
        <taxon>Desulfovibrionia</taxon>
        <taxon>Desulfovibrionales</taxon>
        <taxon>Desulfovibrionaceae</taxon>
    </lineage>
</organism>
<dbReference type="KEGG" id="dej:AWY79_04690"/>
<reference evidence="9 11" key="1">
    <citation type="journal article" date="2016" name="Front. Microbiol.">
        <title>Genome Sequence of the Piezophilic, Mesophilic Sulfate-Reducing Bacterium Desulfovibrio indicus J2T.</title>
        <authorList>
            <person name="Cao J."/>
            <person name="Maignien L."/>
            <person name="Shao Z."/>
            <person name="Alain K."/>
            <person name="Jebbar M."/>
        </authorList>
    </citation>
    <scope>NUCLEOTIDE SEQUENCE [LARGE SCALE GENOMIC DNA]</scope>
    <source>
        <strain evidence="9 11">J2</strain>
    </source>
</reference>
<accession>A0A126QK96</accession>
<feature type="transmembrane region" description="Helical" evidence="8">
    <location>
        <begin position="226"/>
        <end position="247"/>
    </location>
</feature>
<evidence type="ECO:0000256" key="7">
    <source>
        <dbReference type="ARBA" id="ARBA00023136"/>
    </source>
</evidence>
<keyword evidence="4 8" id="KW-1003">Cell membrane</keyword>
<evidence type="ECO:0000256" key="2">
    <source>
        <dbReference type="ARBA" id="ARBA00009142"/>
    </source>
</evidence>
<dbReference type="EMBL" id="SOBK01000004">
    <property type="protein sequence ID" value="TDT89141.1"/>
    <property type="molecule type" value="Genomic_DNA"/>
</dbReference>
<comment type="similarity">
    <text evidence="2 8">Belongs to the 4-toluene sulfonate uptake permease (TSUP) (TC 2.A.102) family.</text>
</comment>
<proteinExistence type="inferred from homology"/>
<feature type="transmembrane region" description="Helical" evidence="8">
    <location>
        <begin position="101"/>
        <end position="120"/>
    </location>
</feature>
<keyword evidence="6 8" id="KW-1133">Transmembrane helix</keyword>
<feature type="transmembrane region" description="Helical" evidence="8">
    <location>
        <begin position="77"/>
        <end position="95"/>
    </location>
</feature>
<evidence type="ECO:0000256" key="1">
    <source>
        <dbReference type="ARBA" id="ARBA00004651"/>
    </source>
</evidence>
<evidence type="ECO:0000313" key="11">
    <source>
        <dbReference type="Proteomes" id="UP000055611"/>
    </source>
</evidence>
<evidence type="ECO:0000256" key="8">
    <source>
        <dbReference type="RuleBase" id="RU363041"/>
    </source>
</evidence>
<dbReference type="Proteomes" id="UP000295506">
    <property type="component" value="Unassembled WGS sequence"/>
</dbReference>
<evidence type="ECO:0000256" key="5">
    <source>
        <dbReference type="ARBA" id="ARBA00022692"/>
    </source>
</evidence>
<evidence type="ECO:0000256" key="6">
    <source>
        <dbReference type="ARBA" id="ARBA00022989"/>
    </source>
</evidence>
<feature type="transmembrane region" description="Helical" evidence="8">
    <location>
        <begin position="168"/>
        <end position="191"/>
    </location>
</feature>
<evidence type="ECO:0000313" key="10">
    <source>
        <dbReference type="EMBL" id="TDT89141.1"/>
    </source>
</evidence>
<keyword evidence="11" id="KW-1185">Reference proteome</keyword>
<dbReference type="Proteomes" id="UP000055611">
    <property type="component" value="Chromosome"/>
</dbReference>
<dbReference type="PANTHER" id="PTHR30269:SF32">
    <property type="entry name" value="MEMBRANE TRANSPORTER PROTEIN-RELATED"/>
    <property type="match status" value="1"/>
</dbReference>
<dbReference type="EMBL" id="CP014206">
    <property type="protein sequence ID" value="AMK10462.1"/>
    <property type="molecule type" value="Genomic_DNA"/>
</dbReference>
<evidence type="ECO:0000313" key="12">
    <source>
        <dbReference type="Proteomes" id="UP000295506"/>
    </source>
</evidence>
<sequence>MHEHMEPLTLILVFATFFFAAFLKGTAGLGFATTCLGIMAAYLDMRLAIPLVIIPSLLSNALVMIDAGGFLPILRRFWMLYLGAIPGLAFGLWVLGSGSTALPRLVLGAAMFLYGAWGLWGGTIHLRQNKPLDAVMGLATGTVNGLTGSQIMPILPYLMSLDITKDELVQAINTSFTMASVIMLLGLGKLGLVNTEVLLVSAAGLIPVALGIRIGGRIRSRLPEAVFRRIVLGMIALLGLGLIVRSIG</sequence>
<protein>
    <recommendedName>
        <fullName evidence="8">Probable membrane transporter protein</fullName>
    </recommendedName>
</protein>
<keyword evidence="5 8" id="KW-0812">Transmembrane</keyword>
<name>A0A126QK96_9BACT</name>